<dbReference type="GO" id="GO:0005811">
    <property type="term" value="C:lipid droplet"/>
    <property type="evidence" value="ECO:0007669"/>
    <property type="project" value="TreeGrafter"/>
</dbReference>
<sequence length="465" mass="53352">MVQVANYFRYKFLTSVSGFKRPCFTLNNDIDASRLSKVTFISAVDGRQTIVQVTKDIASKMKRNMLNTVNPNEISTLIQEKNHFPDVDLAVILGSTPCVFSFPPWQLRVTEILTIQNHDRLEVEDFIEVISKYSKYLKTPFKLQFVEIEKEFELESTKVRTLKLNESATINEHMTPLVLIHGFASGVGFWILNLDSLAANNRPIYAFDIPGFGRSSRPNFDNGQEIEWQFVECIERWRLSINLKDKFILLGHGFGAFLALSYALHFPEYVAHIILVDPWGLQSAQQVQENRRLTHYQLPLWVKVVSAFLQSFNPLTGLRIAGPWGLKLLLMLRSDLKRKFIPFMDTEGSELVLRYLYHCNAQSNASGEIAFKALSLPSGWPRFPLIHRIDELHPDIHLTFIYGSRSWNDSQIAFEIVYLLGEQKVNVHIINGGGCHVFADKPEQFNNIVKLTCCLVDQRLYYSAN</sequence>
<dbReference type="GO" id="GO:0006654">
    <property type="term" value="P:phosphatidic acid biosynthetic process"/>
    <property type="evidence" value="ECO:0007669"/>
    <property type="project" value="TreeGrafter"/>
</dbReference>
<dbReference type="SUPFAM" id="SSF64005">
    <property type="entry name" value="Undecaprenyl diphosphate synthase"/>
    <property type="match status" value="1"/>
</dbReference>
<comment type="similarity">
    <text evidence="1">Belongs to the peptidase S33 family. ABHD4/ABHD5 subfamily.</text>
</comment>
<dbReference type="STRING" id="1965070.A0A443QG67"/>
<feature type="non-terminal residue" evidence="3">
    <location>
        <position position="465"/>
    </location>
</feature>
<dbReference type="GO" id="GO:0055088">
    <property type="term" value="P:lipid homeostasis"/>
    <property type="evidence" value="ECO:0007669"/>
    <property type="project" value="TreeGrafter"/>
</dbReference>
<evidence type="ECO:0000259" key="2">
    <source>
        <dbReference type="Pfam" id="PF00561"/>
    </source>
</evidence>
<dbReference type="GO" id="GO:0042171">
    <property type="term" value="F:lysophosphatidic acid acyltransferase activity"/>
    <property type="evidence" value="ECO:0007669"/>
    <property type="project" value="TreeGrafter"/>
</dbReference>
<dbReference type="Gene3D" id="3.40.1180.10">
    <property type="entry name" value="Decaprenyl diphosphate synthase-like"/>
    <property type="match status" value="1"/>
</dbReference>
<dbReference type="PRINTS" id="PR00111">
    <property type="entry name" value="ABHYDROLASE"/>
</dbReference>
<keyword evidence="3" id="KW-0378">Hydrolase</keyword>
<name>A0A443QG67_9ACAR</name>
<feature type="domain" description="AB hydrolase-1" evidence="2">
    <location>
        <begin position="176"/>
        <end position="305"/>
    </location>
</feature>
<reference evidence="3 4" key="1">
    <citation type="journal article" date="2018" name="Gigascience">
        <title>Genomes of trombidid mites reveal novel predicted allergens and laterally-transferred genes associated with secondary metabolism.</title>
        <authorList>
            <person name="Dong X."/>
            <person name="Chaisiri K."/>
            <person name="Xia D."/>
            <person name="Armstrong S.D."/>
            <person name="Fang Y."/>
            <person name="Donnelly M.J."/>
            <person name="Kadowaki T."/>
            <person name="McGarry J.W."/>
            <person name="Darby A.C."/>
            <person name="Makepeace B.L."/>
        </authorList>
    </citation>
    <scope>NUCLEOTIDE SEQUENCE [LARGE SCALE GENOMIC DNA]</scope>
    <source>
        <strain evidence="3">UoL-WK</strain>
    </source>
</reference>
<protein>
    <submittedName>
        <fullName evidence="3">Abhydrolase domain-containing protein-like protein</fullName>
    </submittedName>
</protein>
<dbReference type="Proteomes" id="UP000285301">
    <property type="component" value="Unassembled WGS sequence"/>
</dbReference>
<dbReference type="InterPro" id="IPR036424">
    <property type="entry name" value="UPP_synth-like_sf"/>
</dbReference>
<dbReference type="SUPFAM" id="SSF53474">
    <property type="entry name" value="alpha/beta-Hydrolases"/>
    <property type="match status" value="1"/>
</dbReference>
<keyword evidence="4" id="KW-1185">Reference proteome</keyword>
<dbReference type="EMBL" id="NCKU01008287">
    <property type="protein sequence ID" value="RWS02015.1"/>
    <property type="molecule type" value="Genomic_DNA"/>
</dbReference>
<proteinExistence type="inferred from homology"/>
<dbReference type="Gene3D" id="3.40.50.1820">
    <property type="entry name" value="alpha/beta hydrolase"/>
    <property type="match status" value="1"/>
</dbReference>
<dbReference type="OrthoDB" id="7457040at2759"/>
<comment type="caution">
    <text evidence="3">The sequence shown here is derived from an EMBL/GenBank/DDBJ whole genome shotgun (WGS) entry which is preliminary data.</text>
</comment>
<evidence type="ECO:0000256" key="1">
    <source>
        <dbReference type="ARBA" id="ARBA00038097"/>
    </source>
</evidence>
<accession>A0A443QG67</accession>
<dbReference type="GO" id="GO:0016765">
    <property type="term" value="F:transferase activity, transferring alkyl or aryl (other than methyl) groups"/>
    <property type="evidence" value="ECO:0007669"/>
    <property type="project" value="InterPro"/>
</dbReference>
<gene>
    <name evidence="3" type="ORF">B4U79_07104</name>
</gene>
<dbReference type="InterPro" id="IPR000073">
    <property type="entry name" value="AB_hydrolase_1"/>
</dbReference>
<dbReference type="GO" id="GO:0005739">
    <property type="term" value="C:mitochondrion"/>
    <property type="evidence" value="ECO:0007669"/>
    <property type="project" value="TreeGrafter"/>
</dbReference>
<evidence type="ECO:0000313" key="3">
    <source>
        <dbReference type="EMBL" id="RWS02015.1"/>
    </source>
</evidence>
<dbReference type="PANTHER" id="PTHR42886:SF29">
    <property type="entry name" value="PUMMELIG, ISOFORM A"/>
    <property type="match status" value="1"/>
</dbReference>
<dbReference type="PANTHER" id="PTHR42886">
    <property type="entry name" value="RE40534P-RELATED"/>
    <property type="match status" value="1"/>
</dbReference>
<dbReference type="InterPro" id="IPR029058">
    <property type="entry name" value="AB_hydrolase_fold"/>
</dbReference>
<evidence type="ECO:0000313" key="4">
    <source>
        <dbReference type="Proteomes" id="UP000285301"/>
    </source>
</evidence>
<dbReference type="AlphaFoldDB" id="A0A443QG67"/>
<dbReference type="Pfam" id="PF00561">
    <property type="entry name" value="Abhydrolase_1"/>
    <property type="match status" value="1"/>
</dbReference>
<dbReference type="GO" id="GO:0052689">
    <property type="term" value="F:carboxylic ester hydrolase activity"/>
    <property type="evidence" value="ECO:0007669"/>
    <property type="project" value="TreeGrafter"/>
</dbReference>
<organism evidence="3 4">
    <name type="scientific">Dinothrombium tinctorium</name>
    <dbReference type="NCBI Taxonomy" id="1965070"/>
    <lineage>
        <taxon>Eukaryota</taxon>
        <taxon>Metazoa</taxon>
        <taxon>Ecdysozoa</taxon>
        <taxon>Arthropoda</taxon>
        <taxon>Chelicerata</taxon>
        <taxon>Arachnida</taxon>
        <taxon>Acari</taxon>
        <taxon>Acariformes</taxon>
        <taxon>Trombidiformes</taxon>
        <taxon>Prostigmata</taxon>
        <taxon>Anystina</taxon>
        <taxon>Parasitengona</taxon>
        <taxon>Trombidioidea</taxon>
        <taxon>Trombidiidae</taxon>
        <taxon>Dinothrombium</taxon>
    </lineage>
</organism>